<evidence type="ECO:0000256" key="3">
    <source>
        <dbReference type="ARBA" id="ARBA00022989"/>
    </source>
</evidence>
<feature type="compositionally biased region" description="Basic and acidic residues" evidence="5">
    <location>
        <begin position="380"/>
        <end position="389"/>
    </location>
</feature>
<sequence>MTITTAAPRASAYRGKLRWWTELPLIAVVYALYSGARLMVRGDVDDAVEHGADILHFEQLLHLDPERFINRLFSEHAFLGVPADFDYASLHYVVTPTVLVWLWRRRPTHYRAARAWLMISTLIGLAGFTVVPTAPPRLLPGRHFIDSMSQYGDYGWWGTDASAPRGMGHLTNQYAAMPSLHVGWSLWCGVQLFRYGRHPVLRVLGVLYPLTTAIVVMGTANHYLMDALAGAAVMTAGALLARPLLRGVDWVYAKVGLRPAGAVTVPAVPVASSAASTVPAGFAGGTAAAPAQAAVGIPAQADRRSGRDKARGKTPGKDAESGESAGDGAADGPGDVGKDPAADGGERPDRAADQAGSAAAGRAEEPAADGGEPLGADAAQDGREGERPARSGGETAGRGRMS</sequence>
<accession>A0ABS2TZJ3</accession>
<dbReference type="PANTHER" id="PTHR31310:SF7">
    <property type="entry name" value="PA-PHOSPHATASE RELATED-FAMILY PROTEIN DDB_G0268928"/>
    <property type="match status" value="1"/>
</dbReference>
<protein>
    <submittedName>
        <fullName evidence="8">Phosphatase PAP2 family protein</fullName>
    </submittedName>
</protein>
<evidence type="ECO:0000313" key="8">
    <source>
        <dbReference type="EMBL" id="MBM9508757.1"/>
    </source>
</evidence>
<keyword evidence="3 6" id="KW-1133">Transmembrane helix</keyword>
<proteinExistence type="predicted"/>
<dbReference type="EMBL" id="JADKYB010000020">
    <property type="protein sequence ID" value="MBM9508757.1"/>
    <property type="molecule type" value="Genomic_DNA"/>
</dbReference>
<dbReference type="InterPro" id="IPR052185">
    <property type="entry name" value="IPC_Synthase-Related"/>
</dbReference>
<evidence type="ECO:0000256" key="6">
    <source>
        <dbReference type="SAM" id="Phobius"/>
    </source>
</evidence>
<dbReference type="InterPro" id="IPR026841">
    <property type="entry name" value="Aur1/Ipt1"/>
</dbReference>
<comment type="caution">
    <text evidence="8">The sequence shown here is derived from an EMBL/GenBank/DDBJ whole genome shotgun (WGS) entry which is preliminary data.</text>
</comment>
<dbReference type="Proteomes" id="UP000749040">
    <property type="component" value="Unassembled WGS sequence"/>
</dbReference>
<reference evidence="8 9" key="1">
    <citation type="submission" date="2021-01" db="EMBL/GenBank/DDBJ databases">
        <title>Streptomyces acididurans sp. nov., isolated from a peat swamp forest soil.</title>
        <authorList>
            <person name="Chantavorakit T."/>
            <person name="Duangmal K."/>
        </authorList>
    </citation>
    <scope>NUCLEOTIDE SEQUENCE [LARGE SCALE GENOMIC DNA]</scope>
    <source>
        <strain evidence="8 9">KK5PA1</strain>
    </source>
</reference>
<evidence type="ECO:0000256" key="4">
    <source>
        <dbReference type="ARBA" id="ARBA00023136"/>
    </source>
</evidence>
<dbReference type="Pfam" id="PF14378">
    <property type="entry name" value="PAP2_3"/>
    <property type="match status" value="1"/>
</dbReference>
<feature type="region of interest" description="Disordered" evidence="5">
    <location>
        <begin position="294"/>
        <end position="402"/>
    </location>
</feature>
<feature type="transmembrane region" description="Helical" evidence="6">
    <location>
        <begin position="115"/>
        <end position="134"/>
    </location>
</feature>
<gene>
    <name evidence="8" type="ORF">ITX44_30225</name>
</gene>
<dbReference type="PANTHER" id="PTHR31310">
    <property type="match status" value="1"/>
</dbReference>
<evidence type="ECO:0000313" key="9">
    <source>
        <dbReference type="Proteomes" id="UP000749040"/>
    </source>
</evidence>
<organism evidence="8 9">
    <name type="scientific">Actinacidiphila acididurans</name>
    <dbReference type="NCBI Taxonomy" id="2784346"/>
    <lineage>
        <taxon>Bacteria</taxon>
        <taxon>Bacillati</taxon>
        <taxon>Actinomycetota</taxon>
        <taxon>Actinomycetes</taxon>
        <taxon>Kitasatosporales</taxon>
        <taxon>Streptomycetaceae</taxon>
        <taxon>Actinacidiphila</taxon>
    </lineage>
</organism>
<feature type="domain" description="Inositolphosphotransferase Aur1/Ipt1" evidence="7">
    <location>
        <begin position="53"/>
        <end position="239"/>
    </location>
</feature>
<evidence type="ECO:0000259" key="7">
    <source>
        <dbReference type="Pfam" id="PF14378"/>
    </source>
</evidence>
<keyword evidence="2 6" id="KW-0812">Transmembrane</keyword>
<feature type="compositionally biased region" description="Basic and acidic residues" evidence="5">
    <location>
        <begin position="336"/>
        <end position="352"/>
    </location>
</feature>
<feature type="transmembrane region" description="Helical" evidence="6">
    <location>
        <begin position="200"/>
        <end position="221"/>
    </location>
</feature>
<dbReference type="RefSeq" id="WP_205361118.1">
    <property type="nucleotide sequence ID" value="NZ_JADKYB010000020.1"/>
</dbReference>
<feature type="compositionally biased region" description="Basic and acidic residues" evidence="5">
    <location>
        <begin position="301"/>
        <end position="320"/>
    </location>
</feature>
<evidence type="ECO:0000256" key="1">
    <source>
        <dbReference type="ARBA" id="ARBA00004141"/>
    </source>
</evidence>
<evidence type="ECO:0000256" key="2">
    <source>
        <dbReference type="ARBA" id="ARBA00022692"/>
    </source>
</evidence>
<name>A0ABS2TZJ3_9ACTN</name>
<dbReference type="CDD" id="cd03386">
    <property type="entry name" value="PAP2_Aur1_like"/>
    <property type="match status" value="1"/>
</dbReference>
<feature type="compositionally biased region" description="Low complexity" evidence="5">
    <location>
        <begin position="368"/>
        <end position="379"/>
    </location>
</feature>
<keyword evidence="4 6" id="KW-0472">Membrane</keyword>
<comment type="subcellular location">
    <subcellularLocation>
        <location evidence="1">Membrane</location>
        <topology evidence="1">Multi-pass membrane protein</topology>
    </subcellularLocation>
</comment>
<evidence type="ECO:0000256" key="5">
    <source>
        <dbReference type="SAM" id="MobiDB-lite"/>
    </source>
</evidence>
<keyword evidence="9" id="KW-1185">Reference proteome</keyword>
<feature type="transmembrane region" description="Helical" evidence="6">
    <location>
        <begin position="174"/>
        <end position="193"/>
    </location>
</feature>